<dbReference type="InterPro" id="IPR050237">
    <property type="entry name" value="ATP-dep_AMP-bd_enzyme"/>
</dbReference>
<comment type="caution">
    <text evidence="6">The sequence shown here is derived from an EMBL/GenBank/DDBJ whole genome shotgun (WGS) entry which is preliminary data.</text>
</comment>
<dbReference type="CDD" id="cd17631">
    <property type="entry name" value="FACL_FadD13-like"/>
    <property type="match status" value="1"/>
</dbReference>
<dbReference type="GO" id="GO:0016877">
    <property type="term" value="F:ligase activity, forming carbon-sulfur bonds"/>
    <property type="evidence" value="ECO:0007669"/>
    <property type="project" value="UniProtKB-ARBA"/>
</dbReference>
<protein>
    <submittedName>
        <fullName evidence="6">Long-chain-fatty-acid--CoA ligase</fullName>
    </submittedName>
</protein>
<evidence type="ECO:0000256" key="2">
    <source>
        <dbReference type="ARBA" id="ARBA00022598"/>
    </source>
</evidence>
<dbReference type="Proteomes" id="UP000470246">
    <property type="component" value="Unassembled WGS sequence"/>
</dbReference>
<dbReference type="RefSeq" id="WP_163479649.1">
    <property type="nucleotide sequence ID" value="NZ_JAAGWF010000002.1"/>
</dbReference>
<dbReference type="InterPro" id="IPR000873">
    <property type="entry name" value="AMP-dep_synth/lig_dom"/>
</dbReference>
<name>A0A7K3VWL2_9ACTN</name>
<feature type="domain" description="AMP-dependent synthetase/ligase" evidence="4">
    <location>
        <begin position="9"/>
        <end position="376"/>
    </location>
</feature>
<comment type="similarity">
    <text evidence="1">Belongs to the ATP-dependent AMP-binding enzyme family.</text>
</comment>
<feature type="domain" description="AMP-binding enzyme C-terminal" evidence="5">
    <location>
        <begin position="426"/>
        <end position="502"/>
    </location>
</feature>
<dbReference type="AlphaFoldDB" id="A0A7K3VWL2"/>
<proteinExistence type="inferred from homology"/>
<evidence type="ECO:0000256" key="1">
    <source>
        <dbReference type="ARBA" id="ARBA00006432"/>
    </source>
</evidence>
<evidence type="ECO:0000259" key="4">
    <source>
        <dbReference type="Pfam" id="PF00501"/>
    </source>
</evidence>
<dbReference type="Gene3D" id="3.40.50.12780">
    <property type="entry name" value="N-terminal domain of ligase-like"/>
    <property type="match status" value="1"/>
</dbReference>
<gene>
    <name evidence="6" type="ORF">GCU56_01055</name>
</gene>
<dbReference type="FunFam" id="3.30.300.30:FF:000008">
    <property type="entry name" value="2,3-dihydroxybenzoate-AMP ligase"/>
    <property type="match status" value="1"/>
</dbReference>
<dbReference type="SUPFAM" id="SSF56801">
    <property type="entry name" value="Acetyl-CoA synthetase-like"/>
    <property type="match status" value="1"/>
</dbReference>
<accession>A0A7K3VWL2</accession>
<dbReference type="NCBIfam" id="NF004837">
    <property type="entry name" value="PRK06187.1"/>
    <property type="match status" value="1"/>
</dbReference>
<sequence length="519" mass="55861">MHGTLAWPLEHAARPHGDRLAVIDGDRRLTYRELHDRVRRLGTGLATLDLAPGAFVGVLMGNSLEHLEAWLAVPASGRVLNTLNTRLAVPELAFMLDDCGTEVLVVDAEHLETGRALRDRCPGLRELVFAGAGECPPDCVPYAALLAEAGTAPPDLDPDTVAAVSYTGGTTGRPKGVLLSHANLMANTKHLWHTDGFQREDRYLHAGPMFHGAASQMVHPVTWVGATHVMLPRFTPDGFARQVADHGVTVSVLVPTMIAMLLDHLERHPADLSSLRLLHYGASPMSADALRRAMRMLGCDFLQGYGMTEAGVGATWLPPQDHRLALAGEHPERLASVGYAIPGVQVEIRDLGGAPVADGTVGEVWVRGPNIMQGYLNRPEETAHALVDGWYRTGDLAYGDAAGYVFLVDRLKDMIISGGENVYSIEVERALASHEAVAEVAVIGLPDDRWGERVHAVVVTTAGSAVTEAELAEHCRARIAAYKVPKSIDVRADPLPKSGAGKILKQQLRRPTTPDPGET</sequence>
<dbReference type="InterPro" id="IPR045851">
    <property type="entry name" value="AMP-bd_C_sf"/>
</dbReference>
<evidence type="ECO:0000313" key="6">
    <source>
        <dbReference type="EMBL" id="NEK56463.1"/>
    </source>
</evidence>
<dbReference type="InterPro" id="IPR025110">
    <property type="entry name" value="AMP-bd_C"/>
</dbReference>
<evidence type="ECO:0000256" key="3">
    <source>
        <dbReference type="SAM" id="MobiDB-lite"/>
    </source>
</evidence>
<evidence type="ECO:0000313" key="7">
    <source>
        <dbReference type="Proteomes" id="UP000470246"/>
    </source>
</evidence>
<organism evidence="6 7">
    <name type="scientific">Geodermatophilus sabuli</name>
    <dbReference type="NCBI Taxonomy" id="1564158"/>
    <lineage>
        <taxon>Bacteria</taxon>
        <taxon>Bacillati</taxon>
        <taxon>Actinomycetota</taxon>
        <taxon>Actinomycetes</taxon>
        <taxon>Geodermatophilales</taxon>
        <taxon>Geodermatophilaceae</taxon>
        <taxon>Geodermatophilus</taxon>
    </lineage>
</organism>
<dbReference type="Gene3D" id="3.30.300.30">
    <property type="match status" value="1"/>
</dbReference>
<feature type="region of interest" description="Disordered" evidence="3">
    <location>
        <begin position="493"/>
        <end position="519"/>
    </location>
</feature>
<dbReference type="Pfam" id="PF00501">
    <property type="entry name" value="AMP-binding"/>
    <property type="match status" value="1"/>
</dbReference>
<keyword evidence="7" id="KW-1185">Reference proteome</keyword>
<keyword evidence="2 6" id="KW-0436">Ligase</keyword>
<dbReference type="EMBL" id="JAAGWF010000002">
    <property type="protein sequence ID" value="NEK56463.1"/>
    <property type="molecule type" value="Genomic_DNA"/>
</dbReference>
<dbReference type="Pfam" id="PF13193">
    <property type="entry name" value="AMP-binding_C"/>
    <property type="match status" value="1"/>
</dbReference>
<dbReference type="PROSITE" id="PS00455">
    <property type="entry name" value="AMP_BINDING"/>
    <property type="match status" value="1"/>
</dbReference>
<reference evidence="6 7" key="1">
    <citation type="submission" date="2020-02" db="EMBL/GenBank/DDBJ databases">
        <title>Geodermatophilus sabuli CPCC 205279 I12A-02694.</title>
        <authorList>
            <person name="Jiang Z."/>
        </authorList>
    </citation>
    <scope>NUCLEOTIDE SEQUENCE [LARGE SCALE GENOMIC DNA]</scope>
    <source>
        <strain evidence="6 7">I12A-02694</strain>
    </source>
</reference>
<dbReference type="PANTHER" id="PTHR43767:SF7">
    <property type="entry name" value="MEDIUM_LONG-CHAIN-FATTY-ACID--COA LIGASE FADD8"/>
    <property type="match status" value="1"/>
</dbReference>
<dbReference type="InterPro" id="IPR020845">
    <property type="entry name" value="AMP-binding_CS"/>
</dbReference>
<dbReference type="PANTHER" id="PTHR43767">
    <property type="entry name" value="LONG-CHAIN-FATTY-ACID--COA LIGASE"/>
    <property type="match status" value="1"/>
</dbReference>
<evidence type="ECO:0000259" key="5">
    <source>
        <dbReference type="Pfam" id="PF13193"/>
    </source>
</evidence>
<dbReference type="InterPro" id="IPR042099">
    <property type="entry name" value="ANL_N_sf"/>
</dbReference>